<proteinExistence type="predicted"/>
<feature type="domain" description="PD-(D/E)XK endonuclease-like" evidence="1">
    <location>
        <begin position="627"/>
        <end position="888"/>
    </location>
</feature>
<dbReference type="InterPro" id="IPR038726">
    <property type="entry name" value="PDDEXK_AddAB-type"/>
</dbReference>
<dbReference type="Proteomes" id="UP000192582">
    <property type="component" value="Unassembled WGS sequence"/>
</dbReference>
<keyword evidence="3" id="KW-1185">Reference proteome</keyword>
<evidence type="ECO:0000313" key="3">
    <source>
        <dbReference type="Proteomes" id="UP000192582"/>
    </source>
</evidence>
<gene>
    <name evidence="2" type="ORF">SAMN00790413_04849</name>
</gene>
<sequence>MTRTLLTHPYPSVLLKGAVERFTTDMRLIVPNLQAGRDIRGHLQGAGTATTLTQVAREVLRDAGWVPLTPGAREAFLRDALGDVPFSYLEPLRFRSGTLVGLQRLIGELMRARVEPSALLSVAAAGRERDVALAYAAFISRSEEARTFDSVGSEFFASRLPTVRAQRTLMHGFAYLDAAQVALVDRLLAPGSVITLPFAENARGLKRVEETLEALGHCGFAAQSLTGVATLSGDQVVAAYVGGGSAQQAFQREEFSDVEAEVRACLRQVHAWLEEGVRPERLAVVVRSESVYIGALADVAREYQLPLVSGQQVPLLHTPLGGLVQAWVEAHAREWRYSATRRVLTHPLVTLPFDGLAQARALQPGCPGGLAAWHEDFTWLQVPERTTWQEGLGVLQRLLLDLGVRDRCVADPALNVALTLLMDRLQAESRWVGECDREGLLGLVAHVLKTATVPVLLGRSGVRVANPLAALGRRFDAVWVLGLSDTLFPVRTVDHPLIDSVTRRRWATQGVTVPDASTLATVEEALFLGAMAGAGRELVVSRPRRGPDGRELRPSTFWSRIGEGRQDEADALPLGSESERLLAQALTGGALPESVQIKVQVERDRDAGQVGPHAGQLSQPIWASERRWSPSQLHAAGACRYRWFAQKLLRLEEVRDPDQIEDRRVVGTLLHAALEGALTGEQAGDKAEDRIRRAEEVLKQRERALWASGELRGGPLWPIEREEIRRTAVRAIQSPGFVPQGWTPVQLEERREFSVQAGEHTFHLLGIVDRLDRAPDGLTVTDYKTGSYVSKVVQGGALNLEVQLPLYMEALGAVNGRYFSIEKGENLPGGAGPGAEGPRRKYRWEEHRSNVNAFLQGLGEALAQGNVAPSPDHKREACAYCTVRPVCRDRGVEVDA</sequence>
<dbReference type="OrthoDB" id="9780606at2"/>
<dbReference type="RefSeq" id="WP_139806536.1">
    <property type="nucleotide sequence ID" value="NZ_FWWU01000005.1"/>
</dbReference>
<accession>A0A1W1UN28</accession>
<organism evidence="2 3">
    <name type="scientific">Deinococcus hopiensis KR-140</name>
    <dbReference type="NCBI Taxonomy" id="695939"/>
    <lineage>
        <taxon>Bacteria</taxon>
        <taxon>Thermotogati</taxon>
        <taxon>Deinococcota</taxon>
        <taxon>Deinococci</taxon>
        <taxon>Deinococcales</taxon>
        <taxon>Deinococcaceae</taxon>
        <taxon>Deinococcus</taxon>
    </lineage>
</organism>
<dbReference type="InterPro" id="IPR027417">
    <property type="entry name" value="P-loop_NTPase"/>
</dbReference>
<dbReference type="Pfam" id="PF12705">
    <property type="entry name" value="PDDEXK_1"/>
    <property type="match status" value="1"/>
</dbReference>
<name>A0A1W1UN28_9DEIO</name>
<dbReference type="STRING" id="695939.SAMN00790413_04849"/>
<dbReference type="SUPFAM" id="SSF52540">
    <property type="entry name" value="P-loop containing nucleoside triphosphate hydrolases"/>
    <property type="match status" value="1"/>
</dbReference>
<dbReference type="AlphaFoldDB" id="A0A1W1UN28"/>
<protein>
    <submittedName>
        <fullName evidence="2">PD-(D/E)XK nuclease superfamily protein</fullName>
    </submittedName>
</protein>
<dbReference type="InterPro" id="IPR011604">
    <property type="entry name" value="PDDEXK-like_dom_sf"/>
</dbReference>
<dbReference type="Gene3D" id="3.40.50.300">
    <property type="entry name" value="P-loop containing nucleotide triphosphate hydrolases"/>
    <property type="match status" value="1"/>
</dbReference>
<dbReference type="Gene3D" id="3.90.320.10">
    <property type="match status" value="1"/>
</dbReference>
<evidence type="ECO:0000313" key="2">
    <source>
        <dbReference type="EMBL" id="SMB82114.1"/>
    </source>
</evidence>
<evidence type="ECO:0000259" key="1">
    <source>
        <dbReference type="Pfam" id="PF12705"/>
    </source>
</evidence>
<dbReference type="EMBL" id="FWWU01000005">
    <property type="protein sequence ID" value="SMB82114.1"/>
    <property type="molecule type" value="Genomic_DNA"/>
</dbReference>
<reference evidence="2 3" key="1">
    <citation type="submission" date="2017-04" db="EMBL/GenBank/DDBJ databases">
        <authorList>
            <person name="Afonso C.L."/>
            <person name="Miller P.J."/>
            <person name="Scott M.A."/>
            <person name="Spackman E."/>
            <person name="Goraichik I."/>
            <person name="Dimitrov K.M."/>
            <person name="Suarez D.L."/>
            <person name="Swayne D.E."/>
        </authorList>
    </citation>
    <scope>NUCLEOTIDE SEQUENCE [LARGE SCALE GENOMIC DNA]</scope>
    <source>
        <strain evidence="2 3">KR-140</strain>
    </source>
</reference>